<dbReference type="PANTHER" id="PTHR45947">
    <property type="entry name" value="SULFOQUINOVOSYL TRANSFERASE SQD2"/>
    <property type="match status" value="1"/>
</dbReference>
<dbReference type="EMBL" id="BGOW01000005">
    <property type="protein sequence ID" value="GBL45095.1"/>
    <property type="molecule type" value="Genomic_DNA"/>
</dbReference>
<evidence type="ECO:0000259" key="1">
    <source>
        <dbReference type="Pfam" id="PF13439"/>
    </source>
</evidence>
<dbReference type="SUPFAM" id="SSF53756">
    <property type="entry name" value="UDP-Glycosyltransferase/glycogen phosphorylase"/>
    <property type="match status" value="1"/>
</dbReference>
<accession>A0A401JBN1</accession>
<gene>
    <name evidence="2" type="ORF">SFMTTN_0899</name>
</gene>
<organism evidence="2 3">
    <name type="scientific">Sulfuriferula multivorans</name>
    <dbReference type="NCBI Taxonomy" id="1559896"/>
    <lineage>
        <taxon>Bacteria</taxon>
        <taxon>Pseudomonadati</taxon>
        <taxon>Pseudomonadota</taxon>
        <taxon>Betaproteobacteria</taxon>
        <taxon>Nitrosomonadales</taxon>
        <taxon>Sulfuricellaceae</taxon>
        <taxon>Sulfuriferula</taxon>
    </lineage>
</organism>
<dbReference type="Pfam" id="PF13692">
    <property type="entry name" value="Glyco_trans_1_4"/>
    <property type="match status" value="1"/>
</dbReference>
<dbReference type="PANTHER" id="PTHR45947:SF3">
    <property type="entry name" value="SULFOQUINOVOSYL TRANSFERASE SQD2"/>
    <property type="match status" value="1"/>
</dbReference>
<dbReference type="Gene3D" id="3.40.50.2000">
    <property type="entry name" value="Glycogen Phosphorylase B"/>
    <property type="match status" value="2"/>
</dbReference>
<name>A0A401JBN1_9PROT</name>
<protein>
    <submittedName>
        <fullName evidence="2">Glycosyltransferase</fullName>
    </submittedName>
</protein>
<dbReference type="InterPro" id="IPR050194">
    <property type="entry name" value="Glycosyltransferase_grp1"/>
</dbReference>
<evidence type="ECO:0000313" key="2">
    <source>
        <dbReference type="EMBL" id="GBL45095.1"/>
    </source>
</evidence>
<dbReference type="AlphaFoldDB" id="A0A401JBN1"/>
<reference evidence="2 3" key="1">
    <citation type="journal article" date="2019" name="Front. Microbiol.">
        <title>Genomes of Neutrophilic Sulfur-Oxidizing Chemolithoautotrophs Representing 9 Proteobacterial Species From 8 Genera.</title>
        <authorList>
            <person name="Watanabe T."/>
            <person name="Kojima H."/>
            <person name="Umezawa K."/>
            <person name="Hori C."/>
            <person name="Takasuka T.E."/>
            <person name="Kato Y."/>
            <person name="Fukui M."/>
        </authorList>
    </citation>
    <scope>NUCLEOTIDE SEQUENCE [LARGE SCALE GENOMIC DNA]</scope>
    <source>
        <strain evidence="2 3">TTN</strain>
    </source>
</reference>
<sequence length="378" mass="42329">MSVRTVCIIQAVAKQYRRPFFDLLYERLQSEGIVLKVVYSKPNDKEALRKDALDLPITYGHKVRAYWFAGYRLLYQPCLGQAIAADLVIVEQASKHLLNYMFVVLRVFGLVRMAYWGHGRNWQQDGSQWMELVKRILLRRADWWFAYTARVAQYVVDNGFASDRVTVVQNSVDLESFKKELGAFDDRRKLALRGSLGISAEASVGLFCGSMHVSKKLDFLVQAALDIHARVPGFHLVLVGAGPEESVAREAAATHEWIHYVGPRFGADKAAYFAIADIFLCPGLVGLAVLEAFSAGLPLFTTNIPLHSPEIDYLTDSVNGAMTDFDPRSYAEVVSACFHDPVSLRRMRESAREASEAFGLECMVDNYVQGVLACLNKS</sequence>
<keyword evidence="3" id="KW-1185">Reference proteome</keyword>
<comment type="caution">
    <text evidence="2">The sequence shown here is derived from an EMBL/GenBank/DDBJ whole genome shotgun (WGS) entry which is preliminary data.</text>
</comment>
<dbReference type="GO" id="GO:0016757">
    <property type="term" value="F:glycosyltransferase activity"/>
    <property type="evidence" value="ECO:0007669"/>
    <property type="project" value="UniProtKB-ARBA"/>
</dbReference>
<dbReference type="CDD" id="cd03801">
    <property type="entry name" value="GT4_PimA-like"/>
    <property type="match status" value="1"/>
</dbReference>
<dbReference type="InterPro" id="IPR028098">
    <property type="entry name" value="Glyco_trans_4-like_N"/>
</dbReference>
<dbReference type="Proteomes" id="UP000286806">
    <property type="component" value="Unassembled WGS sequence"/>
</dbReference>
<feature type="domain" description="Glycosyltransferase subfamily 4-like N-terminal" evidence="1">
    <location>
        <begin position="24"/>
        <end position="175"/>
    </location>
</feature>
<dbReference type="Pfam" id="PF13439">
    <property type="entry name" value="Glyco_transf_4"/>
    <property type="match status" value="1"/>
</dbReference>
<keyword evidence="2" id="KW-0808">Transferase</keyword>
<proteinExistence type="predicted"/>
<evidence type="ECO:0000313" key="3">
    <source>
        <dbReference type="Proteomes" id="UP000286806"/>
    </source>
</evidence>